<feature type="transmembrane region" description="Helical" evidence="1">
    <location>
        <begin position="61"/>
        <end position="80"/>
    </location>
</feature>
<evidence type="ECO:0000313" key="4">
    <source>
        <dbReference type="WBParaSite" id="PSAMB.scaffold978size37715.g10092.t1"/>
    </source>
</evidence>
<evidence type="ECO:0000313" key="2">
    <source>
        <dbReference type="Proteomes" id="UP000887566"/>
    </source>
</evidence>
<dbReference type="Proteomes" id="UP000887566">
    <property type="component" value="Unplaced"/>
</dbReference>
<feature type="transmembrane region" description="Helical" evidence="1">
    <location>
        <begin position="123"/>
        <end position="144"/>
    </location>
</feature>
<dbReference type="WBParaSite" id="PSAMB.scaffold1228size34050.g11745.t1">
    <property type="protein sequence ID" value="PSAMB.scaffold1228size34050.g11745.t1"/>
    <property type="gene ID" value="PSAMB.scaffold1228size34050.g11745"/>
</dbReference>
<protein>
    <submittedName>
        <fullName evidence="3 4">Transmembrane protein</fullName>
    </submittedName>
</protein>
<reference evidence="3 4" key="1">
    <citation type="submission" date="2022-11" db="UniProtKB">
        <authorList>
            <consortium name="WormBaseParasite"/>
        </authorList>
    </citation>
    <scope>IDENTIFICATION</scope>
</reference>
<dbReference type="WBParaSite" id="PSAMB.scaffold978size37715.g10092.t1">
    <property type="protein sequence ID" value="PSAMB.scaffold978size37715.g10092.t1"/>
    <property type="gene ID" value="PSAMB.scaffold978size37715.g10092"/>
</dbReference>
<dbReference type="PANTHER" id="PTHR38640:SF1">
    <property type="entry name" value="GEO09659P1"/>
    <property type="match status" value="1"/>
</dbReference>
<keyword evidence="1" id="KW-1133">Transmembrane helix</keyword>
<accession>A0A914USN5</accession>
<feature type="transmembrane region" description="Helical" evidence="1">
    <location>
        <begin position="92"/>
        <end position="111"/>
    </location>
</feature>
<keyword evidence="2" id="KW-1185">Reference proteome</keyword>
<proteinExistence type="predicted"/>
<dbReference type="AlphaFoldDB" id="A0A914USN5"/>
<evidence type="ECO:0000256" key="1">
    <source>
        <dbReference type="SAM" id="Phobius"/>
    </source>
</evidence>
<sequence length="152" mass="17174">MATTSDSKDSWTVKRVFPPVNWQTVTRHYLPVTGAISHGCFASHVLTPAYLYRLFPYYDMAVGNVILFNAHLGIGFYVYYRAHMLRVAPRTRVMFSVFSSVMFNFGSVLLFATTKAVLPRNGLIKTIFGCLTSLALLSIGREYLTYIDSLIK</sequence>
<name>A0A914USN5_9BILA</name>
<organism evidence="2 3">
    <name type="scientific">Plectus sambesii</name>
    <dbReference type="NCBI Taxonomy" id="2011161"/>
    <lineage>
        <taxon>Eukaryota</taxon>
        <taxon>Metazoa</taxon>
        <taxon>Ecdysozoa</taxon>
        <taxon>Nematoda</taxon>
        <taxon>Chromadorea</taxon>
        <taxon>Plectida</taxon>
        <taxon>Plectina</taxon>
        <taxon>Plectoidea</taxon>
        <taxon>Plectidae</taxon>
        <taxon>Plectus</taxon>
    </lineage>
</organism>
<keyword evidence="1" id="KW-0812">Transmembrane</keyword>
<keyword evidence="1" id="KW-0472">Membrane</keyword>
<evidence type="ECO:0000313" key="3">
    <source>
        <dbReference type="WBParaSite" id="PSAMB.scaffold1228size34050.g11745.t1"/>
    </source>
</evidence>
<dbReference type="PANTHER" id="PTHR38640">
    <property type="entry name" value="GEO09659P1"/>
    <property type="match status" value="1"/>
</dbReference>